<dbReference type="GO" id="GO:0000139">
    <property type="term" value="C:Golgi membrane"/>
    <property type="evidence" value="ECO:0007669"/>
    <property type="project" value="UniProtKB-SubCell"/>
</dbReference>
<feature type="region of interest" description="Disordered" evidence="9">
    <location>
        <begin position="158"/>
        <end position="206"/>
    </location>
</feature>
<evidence type="ECO:0000256" key="8">
    <source>
        <dbReference type="ARBA" id="ARBA00023136"/>
    </source>
</evidence>
<evidence type="ECO:0000256" key="9">
    <source>
        <dbReference type="SAM" id="MobiDB-lite"/>
    </source>
</evidence>
<dbReference type="PANTHER" id="PTHR12952:SF0">
    <property type="entry name" value="PROTEIN SYS1 HOMOLOG"/>
    <property type="match status" value="1"/>
</dbReference>
<keyword evidence="6 10" id="KW-1133">Transmembrane helix</keyword>
<name>A0A6H0Y1U7_9PEZI</name>
<keyword evidence="4 10" id="KW-0812">Transmembrane</keyword>
<evidence type="ECO:0000256" key="3">
    <source>
        <dbReference type="ARBA" id="ARBA00022448"/>
    </source>
</evidence>
<evidence type="ECO:0000256" key="10">
    <source>
        <dbReference type="SAM" id="Phobius"/>
    </source>
</evidence>
<dbReference type="AlphaFoldDB" id="A0A6H0Y1U7"/>
<dbReference type="Proteomes" id="UP000503462">
    <property type="component" value="Chromosome 4"/>
</dbReference>
<feature type="transmembrane region" description="Helical" evidence="10">
    <location>
        <begin position="100"/>
        <end position="118"/>
    </location>
</feature>
<keyword evidence="3" id="KW-0813">Transport</keyword>
<evidence type="ECO:0000256" key="5">
    <source>
        <dbReference type="ARBA" id="ARBA00022927"/>
    </source>
</evidence>
<dbReference type="GO" id="GO:0034067">
    <property type="term" value="P:protein localization to Golgi apparatus"/>
    <property type="evidence" value="ECO:0007669"/>
    <property type="project" value="TreeGrafter"/>
</dbReference>
<evidence type="ECO:0000256" key="6">
    <source>
        <dbReference type="ARBA" id="ARBA00022989"/>
    </source>
</evidence>
<comment type="similarity">
    <text evidence="2">Belongs to the SYS1 family.</text>
</comment>
<evidence type="ECO:0000256" key="1">
    <source>
        <dbReference type="ARBA" id="ARBA00004653"/>
    </source>
</evidence>
<dbReference type="OrthoDB" id="542931at2759"/>
<keyword evidence="8 10" id="KW-0472">Membrane</keyword>
<evidence type="ECO:0008006" key="13">
    <source>
        <dbReference type="Google" id="ProtNLM"/>
    </source>
</evidence>
<keyword evidence="12" id="KW-1185">Reference proteome</keyword>
<keyword evidence="7" id="KW-0333">Golgi apparatus</keyword>
<keyword evidence="5" id="KW-0653">Protein transport</keyword>
<dbReference type="PANTHER" id="PTHR12952">
    <property type="entry name" value="SYS1"/>
    <property type="match status" value="1"/>
</dbReference>
<sequence length="206" mass="22653">MARSRRKPARPGALADLSPWRILSQIAILQFCYYTAAVTLTVFITLVAGEHPNAALLLDWKSVRGDVTSGWTSALCWVLAALFTVIPILLLIARSKLVPDFALTILFLHLVATTLYTRSIPFSFSWWAVQAISAGIMISLGTWACQWRELQPMSFGGHAKQSNGHIDEPPARASEEGYEMGPRRGADRDGGGEYQMVTLPPKPEPS</sequence>
<organism evidence="11 12">
    <name type="scientific">Peltaster fructicola</name>
    <dbReference type="NCBI Taxonomy" id="286661"/>
    <lineage>
        <taxon>Eukaryota</taxon>
        <taxon>Fungi</taxon>
        <taxon>Dikarya</taxon>
        <taxon>Ascomycota</taxon>
        <taxon>Pezizomycotina</taxon>
        <taxon>Dothideomycetes</taxon>
        <taxon>Dothideomycetes incertae sedis</taxon>
        <taxon>Peltaster</taxon>
    </lineage>
</organism>
<evidence type="ECO:0000256" key="4">
    <source>
        <dbReference type="ARBA" id="ARBA00022692"/>
    </source>
</evidence>
<dbReference type="GO" id="GO:0005829">
    <property type="term" value="C:cytosol"/>
    <property type="evidence" value="ECO:0007669"/>
    <property type="project" value="GOC"/>
</dbReference>
<evidence type="ECO:0000256" key="7">
    <source>
        <dbReference type="ARBA" id="ARBA00023034"/>
    </source>
</evidence>
<evidence type="ECO:0000256" key="2">
    <source>
        <dbReference type="ARBA" id="ARBA00008160"/>
    </source>
</evidence>
<feature type="compositionally biased region" description="Basic and acidic residues" evidence="9">
    <location>
        <begin position="165"/>
        <end position="191"/>
    </location>
</feature>
<dbReference type="GO" id="GO:0043001">
    <property type="term" value="P:Golgi to plasma membrane protein transport"/>
    <property type="evidence" value="ECO:0007669"/>
    <property type="project" value="TreeGrafter"/>
</dbReference>
<dbReference type="Pfam" id="PF09801">
    <property type="entry name" value="SYS1"/>
    <property type="match status" value="1"/>
</dbReference>
<feature type="transmembrane region" description="Helical" evidence="10">
    <location>
        <begin position="69"/>
        <end position="93"/>
    </location>
</feature>
<feature type="transmembrane region" description="Helical" evidence="10">
    <location>
        <begin position="124"/>
        <end position="145"/>
    </location>
</feature>
<dbReference type="GO" id="GO:0005802">
    <property type="term" value="C:trans-Golgi network"/>
    <property type="evidence" value="ECO:0007669"/>
    <property type="project" value="TreeGrafter"/>
</dbReference>
<evidence type="ECO:0000313" key="11">
    <source>
        <dbReference type="EMBL" id="QIX00992.1"/>
    </source>
</evidence>
<protein>
    <recommendedName>
        <fullName evidence="13">Protein SYS1</fullName>
    </recommendedName>
</protein>
<reference evidence="11 12" key="1">
    <citation type="journal article" date="2016" name="Sci. Rep.">
        <title>Peltaster fructicola genome reveals evolution from an invasive phytopathogen to an ectophytic parasite.</title>
        <authorList>
            <person name="Xu C."/>
            <person name="Chen H."/>
            <person name="Gleason M.L."/>
            <person name="Xu J.R."/>
            <person name="Liu H."/>
            <person name="Zhang R."/>
            <person name="Sun G."/>
        </authorList>
    </citation>
    <scope>NUCLEOTIDE SEQUENCE [LARGE SCALE GENOMIC DNA]</scope>
    <source>
        <strain evidence="11 12">LNHT1506</strain>
    </source>
</reference>
<evidence type="ECO:0000313" key="12">
    <source>
        <dbReference type="Proteomes" id="UP000503462"/>
    </source>
</evidence>
<gene>
    <name evidence="11" type="ORF">AMS68_006509</name>
</gene>
<accession>A0A6H0Y1U7</accession>
<dbReference type="EMBL" id="CP051142">
    <property type="protein sequence ID" value="QIX00992.1"/>
    <property type="molecule type" value="Genomic_DNA"/>
</dbReference>
<dbReference type="InterPro" id="IPR019185">
    <property type="entry name" value="Integral_membrane_SYS1-rel"/>
</dbReference>
<feature type="transmembrane region" description="Helical" evidence="10">
    <location>
        <begin position="31"/>
        <end position="49"/>
    </location>
</feature>
<dbReference type="GO" id="GO:0006895">
    <property type="term" value="P:Golgi to endosome transport"/>
    <property type="evidence" value="ECO:0007669"/>
    <property type="project" value="TreeGrafter"/>
</dbReference>
<proteinExistence type="inferred from homology"/>
<comment type="subcellular location">
    <subcellularLocation>
        <location evidence="1">Golgi apparatus membrane</location>
        <topology evidence="1">Multi-pass membrane protein</topology>
    </subcellularLocation>
</comment>